<dbReference type="Proteomes" id="UP000553766">
    <property type="component" value="Unassembled WGS sequence"/>
</dbReference>
<name>A0A840X517_9RHOB</name>
<evidence type="ECO:0000313" key="1">
    <source>
        <dbReference type="EMBL" id="MBB5515787.1"/>
    </source>
</evidence>
<dbReference type="AlphaFoldDB" id="A0A840X517"/>
<reference evidence="1 2" key="1">
    <citation type="submission" date="2020-08" db="EMBL/GenBank/DDBJ databases">
        <title>Genomic Encyclopedia of Type Strains, Phase IV (KMG-IV): sequencing the most valuable type-strain genomes for metagenomic binning, comparative biology and taxonomic classification.</title>
        <authorList>
            <person name="Goeker M."/>
        </authorList>
    </citation>
    <scope>NUCLEOTIDE SEQUENCE [LARGE SCALE GENOMIC DNA]</scope>
    <source>
        <strain evidence="1 2">DSM 103377</strain>
    </source>
</reference>
<accession>A0A840X517</accession>
<organism evidence="1 2">
    <name type="scientific">Rubricella aquisinus</name>
    <dbReference type="NCBI Taxonomy" id="2028108"/>
    <lineage>
        <taxon>Bacteria</taxon>
        <taxon>Pseudomonadati</taxon>
        <taxon>Pseudomonadota</taxon>
        <taxon>Alphaproteobacteria</taxon>
        <taxon>Rhodobacterales</taxon>
        <taxon>Paracoccaceae</taxon>
        <taxon>Rubricella</taxon>
    </lineage>
</organism>
<gene>
    <name evidence="1" type="ORF">FHS89_001807</name>
</gene>
<dbReference type="RefSeq" id="WP_184010822.1">
    <property type="nucleotide sequence ID" value="NZ_JACIJS010000005.1"/>
</dbReference>
<keyword evidence="2" id="KW-1185">Reference proteome</keyword>
<comment type="caution">
    <text evidence="1">The sequence shown here is derived from an EMBL/GenBank/DDBJ whole genome shotgun (WGS) entry which is preliminary data.</text>
</comment>
<evidence type="ECO:0000313" key="2">
    <source>
        <dbReference type="Proteomes" id="UP000553766"/>
    </source>
</evidence>
<dbReference type="EMBL" id="JACIJS010000005">
    <property type="protein sequence ID" value="MBB5515787.1"/>
    <property type="molecule type" value="Genomic_DNA"/>
</dbReference>
<sequence>MPDFRKIVRANMKSLVGWFGCYDAVAETINARWGDGASKGTVSKKVTGILDWTVADVIALEDASNRYPVTRLLARRLEDRPAVQGGSLLMDGSSIAKESGEAIAAILAAEQSSGAHERAQAITEIDEAMHALRQARTRLESTGSAEAHS</sequence>
<proteinExistence type="predicted"/>
<protein>
    <submittedName>
        <fullName evidence="1">Uncharacterized protein</fullName>
    </submittedName>
</protein>